<evidence type="ECO:0000313" key="6">
    <source>
        <dbReference type="EMBL" id="MCE9237169.1"/>
    </source>
</evidence>
<evidence type="ECO:0000313" key="9">
    <source>
        <dbReference type="Proteomes" id="UP000436858"/>
    </source>
</evidence>
<dbReference type="Proteomes" id="UP000095541">
    <property type="component" value="Unassembled WGS sequence"/>
</dbReference>
<dbReference type="Proteomes" id="UP000436858">
    <property type="component" value="Unassembled WGS sequence"/>
</dbReference>
<evidence type="ECO:0000313" key="10">
    <source>
        <dbReference type="Proteomes" id="UP000440614"/>
    </source>
</evidence>
<dbReference type="Proteomes" id="UP000440614">
    <property type="component" value="Unassembled WGS sequence"/>
</dbReference>
<dbReference type="EMBL" id="WCRY01000036">
    <property type="protein sequence ID" value="KAB4473105.1"/>
    <property type="molecule type" value="Genomic_DNA"/>
</dbReference>
<name>A0A174RC67_BACT4</name>
<organism evidence="2 8">
    <name type="scientific">Bacteroides thetaiotaomicron</name>
    <dbReference type="NCBI Taxonomy" id="818"/>
    <lineage>
        <taxon>Bacteria</taxon>
        <taxon>Pseudomonadati</taxon>
        <taxon>Bacteroidota</taxon>
        <taxon>Bacteroidia</taxon>
        <taxon>Bacteroidales</taxon>
        <taxon>Bacteroidaceae</taxon>
        <taxon>Bacteroides</taxon>
    </lineage>
</organism>
<dbReference type="Proteomes" id="UP001200544">
    <property type="component" value="Unassembled WGS sequence"/>
</dbReference>
<evidence type="ECO:0000313" key="8">
    <source>
        <dbReference type="Proteomes" id="UP000095541"/>
    </source>
</evidence>
<dbReference type="EMBL" id="WCSY01000011">
    <property type="protein sequence ID" value="KAB4312196.1"/>
    <property type="molecule type" value="Genomic_DNA"/>
</dbReference>
<feature type="region of interest" description="Disordered" evidence="1">
    <location>
        <begin position="1"/>
        <end position="34"/>
    </location>
</feature>
<dbReference type="EMBL" id="WCSY01000011">
    <property type="protein sequence ID" value="KAB4312244.1"/>
    <property type="molecule type" value="Genomic_DNA"/>
</dbReference>
<dbReference type="AlphaFoldDB" id="A0A174RC67"/>
<reference evidence="7" key="4">
    <citation type="submission" date="2022-10" db="EMBL/GenBank/DDBJ databases">
        <title>Human gut microbiome strain richness.</title>
        <authorList>
            <person name="Chen-Liaw A."/>
        </authorList>
    </citation>
    <scope>NUCLEOTIDE SEQUENCE</scope>
    <source>
        <strain evidence="7">1001283st1_A3_1001283B150304_161114</strain>
    </source>
</reference>
<evidence type="ECO:0000313" key="3">
    <source>
        <dbReference type="EMBL" id="KAB4312196.1"/>
    </source>
</evidence>
<evidence type="ECO:0000313" key="7">
    <source>
        <dbReference type="EMBL" id="MDC2235617.1"/>
    </source>
</evidence>
<evidence type="ECO:0000313" key="5">
    <source>
        <dbReference type="EMBL" id="KAB4473105.1"/>
    </source>
</evidence>
<proteinExistence type="predicted"/>
<dbReference type="EMBL" id="JAQNVG010000009">
    <property type="protein sequence ID" value="MDC2235617.1"/>
    <property type="molecule type" value="Genomic_DNA"/>
</dbReference>
<evidence type="ECO:0000313" key="4">
    <source>
        <dbReference type="EMBL" id="KAB4312244.1"/>
    </source>
</evidence>
<reference evidence="2 8" key="1">
    <citation type="submission" date="2015-09" db="EMBL/GenBank/DDBJ databases">
        <authorList>
            <consortium name="Pathogen Informatics"/>
        </authorList>
    </citation>
    <scope>NUCLEOTIDE SEQUENCE [LARGE SCALE GENOMIC DNA]</scope>
    <source>
        <strain evidence="2 8">2789STDY5834945</strain>
    </source>
</reference>
<evidence type="ECO:0000256" key="1">
    <source>
        <dbReference type="SAM" id="MobiDB-lite"/>
    </source>
</evidence>
<protein>
    <submittedName>
        <fullName evidence="2">Uncharacterized protein</fullName>
    </submittedName>
</protein>
<gene>
    <name evidence="2" type="ORF">ERS852557_01743</name>
    <name evidence="5" type="ORF">GAN91_24055</name>
    <name evidence="3" type="ORF">GAO51_12630</name>
    <name evidence="4" type="ORF">GAO51_12870</name>
    <name evidence="6" type="ORF">K0H07_08360</name>
    <name evidence="7" type="ORF">PO127_07635</name>
</gene>
<feature type="compositionally biased region" description="Basic and acidic residues" evidence="1">
    <location>
        <begin position="18"/>
        <end position="34"/>
    </location>
</feature>
<reference evidence="6" key="3">
    <citation type="submission" date="2021-07" db="EMBL/GenBank/DDBJ databases">
        <title>Comparative genomics of Bacteroides fragilis group isolates reveals species-dependent resistance mechanisms and validates clinical tools for resistance prediction.</title>
        <authorList>
            <person name="Wallace M.J."/>
            <person name="Jean S."/>
            <person name="Wallace M.A."/>
            <person name="Carey-Ann B.D."/>
            <person name="Dantas G."/>
        </authorList>
    </citation>
    <scope>NUCLEOTIDE SEQUENCE</scope>
    <source>
        <strain evidence="6">BJH_160</strain>
    </source>
</reference>
<dbReference type="RefSeq" id="WP_004318193.1">
    <property type="nucleotide sequence ID" value="NZ_CABJDH010000008.1"/>
</dbReference>
<accession>A0A174RC67</accession>
<dbReference type="EMBL" id="JAHYQA010000004">
    <property type="protein sequence ID" value="MCE9237169.1"/>
    <property type="molecule type" value="Genomic_DNA"/>
</dbReference>
<dbReference type="Proteomes" id="UP001217776">
    <property type="component" value="Unassembled WGS sequence"/>
</dbReference>
<dbReference type="GeneID" id="75114529"/>
<evidence type="ECO:0000313" key="2">
    <source>
        <dbReference type="EMBL" id="CUP80620.1"/>
    </source>
</evidence>
<sequence>MRSLFFTPKPEDVPEEPVSDRQPEENRADNTPDKHIKARRTKNVHFDRRIKSELHLEECLPWHFEKGASYHCISHGDVDSLTYLRVIVKQQPVEYVLISTWCMAITDVKEVEKWLERKDIGHADFYVGEIFQGSYADVYLYLKKVAERFGSRVCIFRNHAKVMAGFGNAFDFVIESSANVNTNPRTEQTCITIDTGLARFYKEFYDEINNFTKDFDNWKPYTLKRDRANDEVI</sequence>
<reference evidence="9 10" key="2">
    <citation type="journal article" date="2019" name="Nat. Med.">
        <title>A library of human gut bacterial isolates paired with longitudinal multiomics data enables mechanistic microbiome research.</title>
        <authorList>
            <person name="Poyet M."/>
            <person name="Groussin M."/>
            <person name="Gibbons S.M."/>
            <person name="Avila-Pacheco J."/>
            <person name="Jiang X."/>
            <person name="Kearney S.M."/>
            <person name="Perrotta A.R."/>
            <person name="Berdy B."/>
            <person name="Zhao S."/>
            <person name="Lieberman T.D."/>
            <person name="Swanson P.K."/>
            <person name="Smith M."/>
            <person name="Roesemann S."/>
            <person name="Alexander J.E."/>
            <person name="Rich S.A."/>
            <person name="Livny J."/>
            <person name="Vlamakis H."/>
            <person name="Clish C."/>
            <person name="Bullock K."/>
            <person name="Deik A."/>
            <person name="Scott J."/>
            <person name="Pierce K.A."/>
            <person name="Xavier R.J."/>
            <person name="Alm E.J."/>
        </authorList>
    </citation>
    <scope>NUCLEOTIDE SEQUENCE [LARGE SCALE GENOMIC DNA]</scope>
    <source>
        <strain evidence="5 9">BIOML-A162</strain>
        <strain evidence="3 10">BIOML-A188</strain>
    </source>
</reference>
<dbReference type="EMBL" id="CZBI01000002">
    <property type="protein sequence ID" value="CUP80620.1"/>
    <property type="molecule type" value="Genomic_DNA"/>
</dbReference>